<comment type="caution">
    <text evidence="10">The sequence shown here is derived from an EMBL/GenBank/DDBJ whole genome shotgun (WGS) entry which is preliminary data.</text>
</comment>
<evidence type="ECO:0000259" key="9">
    <source>
        <dbReference type="PROSITE" id="PS50928"/>
    </source>
</evidence>
<evidence type="ECO:0000256" key="2">
    <source>
        <dbReference type="ARBA" id="ARBA00010072"/>
    </source>
</evidence>
<name>A0A7W6GDZ2_9HYPH</name>
<dbReference type="PANTHER" id="PTHR30614:SF36">
    <property type="entry name" value="ABC TRANSPORTER MEMBRANE-SPANNING PERMEASE-GLUTAMINE TRANSPORT"/>
    <property type="match status" value="1"/>
</dbReference>
<organism evidence="10 11">
    <name type="scientific">Rhizobium metallidurans</name>
    <dbReference type="NCBI Taxonomy" id="1265931"/>
    <lineage>
        <taxon>Bacteria</taxon>
        <taxon>Pseudomonadati</taxon>
        <taxon>Pseudomonadota</taxon>
        <taxon>Alphaproteobacteria</taxon>
        <taxon>Hyphomicrobiales</taxon>
        <taxon>Rhizobiaceae</taxon>
        <taxon>Rhizobium/Agrobacterium group</taxon>
        <taxon>Rhizobium</taxon>
    </lineage>
</organism>
<keyword evidence="11" id="KW-1185">Reference proteome</keyword>
<dbReference type="SUPFAM" id="SSF161098">
    <property type="entry name" value="MetI-like"/>
    <property type="match status" value="1"/>
</dbReference>
<dbReference type="InterPro" id="IPR035906">
    <property type="entry name" value="MetI-like_sf"/>
</dbReference>
<comment type="similarity">
    <text evidence="2">Belongs to the binding-protein-dependent transport system permease family. HisMQ subfamily.</text>
</comment>
<evidence type="ECO:0000256" key="8">
    <source>
        <dbReference type="RuleBase" id="RU363032"/>
    </source>
</evidence>
<evidence type="ECO:0000256" key="5">
    <source>
        <dbReference type="ARBA" id="ARBA00022692"/>
    </source>
</evidence>
<dbReference type="Proteomes" id="UP000582090">
    <property type="component" value="Unassembled WGS sequence"/>
</dbReference>
<dbReference type="CDD" id="cd06261">
    <property type="entry name" value="TM_PBP2"/>
    <property type="match status" value="1"/>
</dbReference>
<dbReference type="GO" id="GO:0006865">
    <property type="term" value="P:amino acid transport"/>
    <property type="evidence" value="ECO:0007669"/>
    <property type="project" value="TreeGrafter"/>
</dbReference>
<keyword evidence="4" id="KW-1003">Cell membrane</keyword>
<evidence type="ECO:0000256" key="3">
    <source>
        <dbReference type="ARBA" id="ARBA00022448"/>
    </source>
</evidence>
<dbReference type="RefSeq" id="WP_210279702.1">
    <property type="nucleotide sequence ID" value="NZ_JACIDW010000014.1"/>
</dbReference>
<dbReference type="NCBIfam" id="TIGR01726">
    <property type="entry name" value="HEQRo_perm_3TM"/>
    <property type="match status" value="1"/>
</dbReference>
<evidence type="ECO:0000256" key="6">
    <source>
        <dbReference type="ARBA" id="ARBA00022989"/>
    </source>
</evidence>
<dbReference type="Pfam" id="PF00528">
    <property type="entry name" value="BPD_transp_1"/>
    <property type="match status" value="1"/>
</dbReference>
<dbReference type="InterPro" id="IPR000515">
    <property type="entry name" value="MetI-like"/>
</dbReference>
<dbReference type="GO" id="GO:0043190">
    <property type="term" value="C:ATP-binding cassette (ABC) transporter complex"/>
    <property type="evidence" value="ECO:0007669"/>
    <property type="project" value="InterPro"/>
</dbReference>
<dbReference type="InterPro" id="IPR010065">
    <property type="entry name" value="AA_ABC_transptr_permease_3TM"/>
</dbReference>
<keyword evidence="6 8" id="KW-1133">Transmembrane helix</keyword>
<feature type="transmembrane region" description="Helical" evidence="8">
    <location>
        <begin position="223"/>
        <end position="241"/>
    </location>
</feature>
<dbReference type="EMBL" id="JACIDW010000014">
    <property type="protein sequence ID" value="MBB3966146.1"/>
    <property type="molecule type" value="Genomic_DNA"/>
</dbReference>
<dbReference type="InterPro" id="IPR043429">
    <property type="entry name" value="ArtM/GltK/GlnP/TcyL/YhdX-like"/>
</dbReference>
<evidence type="ECO:0000256" key="1">
    <source>
        <dbReference type="ARBA" id="ARBA00004429"/>
    </source>
</evidence>
<keyword evidence="5 8" id="KW-0812">Transmembrane</keyword>
<dbReference type="AlphaFoldDB" id="A0A7W6GDZ2"/>
<keyword evidence="7 8" id="KW-0472">Membrane</keyword>
<comment type="subcellular location">
    <subcellularLocation>
        <location evidence="1">Cell inner membrane</location>
        <topology evidence="1">Multi-pass membrane protein</topology>
    </subcellularLocation>
    <subcellularLocation>
        <location evidence="8">Cell membrane</location>
        <topology evidence="8">Multi-pass membrane protein</topology>
    </subcellularLocation>
</comment>
<keyword evidence="3 8" id="KW-0813">Transport</keyword>
<gene>
    <name evidence="10" type="ORF">GGQ67_003831</name>
</gene>
<dbReference type="Gene3D" id="1.10.3720.10">
    <property type="entry name" value="MetI-like"/>
    <property type="match status" value="1"/>
</dbReference>
<proteinExistence type="inferred from homology"/>
<feature type="domain" description="ABC transmembrane type-1" evidence="9">
    <location>
        <begin position="86"/>
        <end position="281"/>
    </location>
</feature>
<dbReference type="PROSITE" id="PS50928">
    <property type="entry name" value="ABC_TM1"/>
    <property type="match status" value="1"/>
</dbReference>
<evidence type="ECO:0000313" key="10">
    <source>
        <dbReference type="EMBL" id="MBB3966146.1"/>
    </source>
</evidence>
<accession>A0A7W6GDZ2</accession>
<feature type="transmembrane region" description="Helical" evidence="8">
    <location>
        <begin position="128"/>
        <end position="149"/>
    </location>
</feature>
<evidence type="ECO:0000256" key="7">
    <source>
        <dbReference type="ARBA" id="ARBA00023136"/>
    </source>
</evidence>
<reference evidence="10 11" key="1">
    <citation type="submission" date="2020-08" db="EMBL/GenBank/DDBJ databases">
        <title>Genomic Encyclopedia of Type Strains, Phase IV (KMG-IV): sequencing the most valuable type-strain genomes for metagenomic binning, comparative biology and taxonomic classification.</title>
        <authorList>
            <person name="Goeker M."/>
        </authorList>
    </citation>
    <scope>NUCLEOTIDE SEQUENCE [LARGE SCALE GENOMIC DNA]</scope>
    <source>
        <strain evidence="10 11">DSM 26575</strain>
    </source>
</reference>
<sequence>MASDIYKRAREQRIGGSKMAVLLPLRPAPQMDSLSFTTWLANIRWWQVMLLMVVWPLQALAQGSVTVDSAITVLYRWAPFLLLNGFLFNVLISVLSMALGTGLGVLLGMTLISKWFPLRFLGNTGTAFFRNAPWLVLLFVVLLAFPFELNIFGTRVPLPGWIKAVIGLSLPVAANIAIIVRGAIQSVPSAQWEAAESLSFSRMQTLWQIIIPQCIKRMIPPWMNWYAILTMATPLCSILGTEEMVTLTRQAMEAEGNKPELLMPFYGFILILFFLYCYPIAKLTVRLERKFAVKL</sequence>
<evidence type="ECO:0000256" key="4">
    <source>
        <dbReference type="ARBA" id="ARBA00022475"/>
    </source>
</evidence>
<feature type="transmembrane region" description="Helical" evidence="8">
    <location>
        <begin position="161"/>
        <end position="180"/>
    </location>
</feature>
<protein>
    <submittedName>
        <fullName evidence="10">Polar amino acid transport system permease protein</fullName>
    </submittedName>
</protein>
<feature type="transmembrane region" description="Helical" evidence="8">
    <location>
        <begin position="98"/>
        <end position="116"/>
    </location>
</feature>
<dbReference type="GO" id="GO:0022857">
    <property type="term" value="F:transmembrane transporter activity"/>
    <property type="evidence" value="ECO:0007669"/>
    <property type="project" value="InterPro"/>
</dbReference>
<evidence type="ECO:0000313" key="11">
    <source>
        <dbReference type="Proteomes" id="UP000582090"/>
    </source>
</evidence>
<feature type="transmembrane region" description="Helical" evidence="8">
    <location>
        <begin position="261"/>
        <end position="281"/>
    </location>
</feature>
<dbReference type="PANTHER" id="PTHR30614">
    <property type="entry name" value="MEMBRANE COMPONENT OF AMINO ACID ABC TRANSPORTER"/>
    <property type="match status" value="1"/>
</dbReference>